<feature type="transmembrane region" description="Helical" evidence="1">
    <location>
        <begin position="162"/>
        <end position="181"/>
    </location>
</feature>
<accession>A0A150XGG7</accession>
<sequence>MNSPQFVSNRSLIAFGSSVDLVLIIPLVYFLFIRKTSIPKITVVPVFILSLTLAFQIIPSNYHNTLSIIEMTVAPLELAIIGFLIYKVSQINRQLERSKATLRDFPERIKEVLIDLKTKPLLANVAASESSLFYYTIMGWKQPTALDELQFSYYQKSGYKSVFVLVLFLLPVETFVLHYWLMTISPVLAWVLTGLSLYSLFFVFGDRNAMRHRPIELEADHIKMNIGIRWAFELPYESIKRIELREGDEHSEKFVNLSSFGAGNVVISLKEKTKVQGIYGIKKSTDKLVLSIDNSDKFFELVSERITP</sequence>
<evidence type="ECO:0000313" key="2">
    <source>
        <dbReference type="EMBL" id="KYG77805.1"/>
    </source>
</evidence>
<feature type="transmembrane region" description="Helical" evidence="1">
    <location>
        <begin position="12"/>
        <end position="32"/>
    </location>
</feature>
<name>A0A150XGG7_9BACT</name>
<feature type="transmembrane region" description="Helical" evidence="1">
    <location>
        <begin position="65"/>
        <end position="86"/>
    </location>
</feature>
<dbReference type="EMBL" id="LRPC01000001">
    <property type="protein sequence ID" value="KYG77805.1"/>
    <property type="molecule type" value="Genomic_DNA"/>
</dbReference>
<organism evidence="2 3">
    <name type="scientific">Roseivirga spongicola</name>
    <dbReference type="NCBI Taxonomy" id="333140"/>
    <lineage>
        <taxon>Bacteria</taxon>
        <taxon>Pseudomonadati</taxon>
        <taxon>Bacteroidota</taxon>
        <taxon>Cytophagia</taxon>
        <taxon>Cytophagales</taxon>
        <taxon>Roseivirgaceae</taxon>
        <taxon>Roseivirga</taxon>
    </lineage>
</organism>
<feature type="transmembrane region" description="Helical" evidence="1">
    <location>
        <begin position="187"/>
        <end position="205"/>
    </location>
</feature>
<dbReference type="STRING" id="333140.AWW68_03285"/>
<evidence type="ECO:0000256" key="1">
    <source>
        <dbReference type="SAM" id="Phobius"/>
    </source>
</evidence>
<gene>
    <name evidence="2" type="ORF">AWW68_03285</name>
</gene>
<protein>
    <submittedName>
        <fullName evidence="2">Uncharacterized protein</fullName>
    </submittedName>
</protein>
<keyword evidence="1" id="KW-0812">Transmembrane</keyword>
<keyword evidence="1" id="KW-1133">Transmembrane helix</keyword>
<dbReference type="Proteomes" id="UP000075606">
    <property type="component" value="Unassembled WGS sequence"/>
</dbReference>
<evidence type="ECO:0000313" key="3">
    <source>
        <dbReference type="Proteomes" id="UP000075606"/>
    </source>
</evidence>
<keyword evidence="1" id="KW-0472">Membrane</keyword>
<feature type="transmembrane region" description="Helical" evidence="1">
    <location>
        <begin position="41"/>
        <end position="59"/>
    </location>
</feature>
<comment type="caution">
    <text evidence="2">The sequence shown here is derived from an EMBL/GenBank/DDBJ whole genome shotgun (WGS) entry which is preliminary data.</text>
</comment>
<proteinExistence type="predicted"/>
<keyword evidence="3" id="KW-1185">Reference proteome</keyword>
<reference evidence="2 3" key="1">
    <citation type="submission" date="2016-01" db="EMBL/GenBank/DDBJ databases">
        <title>Genome sequencing of Roseivirga spongicola UST030701-084.</title>
        <authorList>
            <person name="Selvaratnam C."/>
            <person name="Thevarajoo S."/>
            <person name="Goh K.M."/>
            <person name="Ee R."/>
            <person name="Chan K.-G."/>
            <person name="Chong C.S."/>
        </authorList>
    </citation>
    <scope>NUCLEOTIDE SEQUENCE [LARGE SCALE GENOMIC DNA]</scope>
    <source>
        <strain evidence="2 3">UST030701-084</strain>
    </source>
</reference>
<dbReference type="AlphaFoldDB" id="A0A150XGG7"/>